<dbReference type="EMBL" id="CP002271">
    <property type="protein sequence ID" value="ADO75552.1"/>
    <property type="molecule type" value="Genomic_DNA"/>
</dbReference>
<dbReference type="PROSITE" id="PS50011">
    <property type="entry name" value="PROTEIN_KINASE_DOM"/>
    <property type="match status" value="1"/>
</dbReference>
<dbReference type="KEGG" id="sur:STAUR_7797"/>
<keyword evidence="3 7" id="KW-0418">Kinase</keyword>
<keyword evidence="2 5" id="KW-0547">Nucleotide-binding</keyword>
<dbReference type="HOGENOM" id="CLU_000288_63_44_7"/>
<feature type="binding site" evidence="5">
    <location>
        <position position="89"/>
    </location>
    <ligand>
        <name>ATP</name>
        <dbReference type="ChEBI" id="CHEBI:30616"/>
    </ligand>
</feature>
<dbReference type="STRING" id="378806.STAUR_7797"/>
<dbReference type="SMART" id="SM00220">
    <property type="entry name" value="S_TKc"/>
    <property type="match status" value="1"/>
</dbReference>
<evidence type="ECO:0000259" key="6">
    <source>
        <dbReference type="PROSITE" id="PS50011"/>
    </source>
</evidence>
<protein>
    <submittedName>
        <fullName evidence="7">Serine/threonine protein kinase</fullName>
    </submittedName>
</protein>
<dbReference type="Gene3D" id="3.30.200.20">
    <property type="entry name" value="Phosphorylase Kinase, domain 1"/>
    <property type="match status" value="1"/>
</dbReference>
<dbReference type="GO" id="GO:0005524">
    <property type="term" value="F:ATP binding"/>
    <property type="evidence" value="ECO:0007669"/>
    <property type="project" value="UniProtKB-UniRule"/>
</dbReference>
<dbReference type="RefSeq" id="WP_013378025.1">
    <property type="nucleotide sequence ID" value="NC_014623.1"/>
</dbReference>
<name>E3FLV3_STIAD</name>
<evidence type="ECO:0000313" key="8">
    <source>
        <dbReference type="Proteomes" id="UP000001351"/>
    </source>
</evidence>
<feature type="domain" description="Protein kinase" evidence="6">
    <location>
        <begin position="60"/>
        <end position="322"/>
    </location>
</feature>
<reference evidence="7 8" key="1">
    <citation type="journal article" date="2011" name="Mol. Biol. Evol.">
        <title>Comparative genomic analysis of fruiting body formation in Myxococcales.</title>
        <authorList>
            <person name="Huntley S."/>
            <person name="Hamann N."/>
            <person name="Wegener-Feldbrugge S."/>
            <person name="Treuner-Lange A."/>
            <person name="Kube M."/>
            <person name="Reinhardt R."/>
            <person name="Klages S."/>
            <person name="Muller R."/>
            <person name="Ronning C.M."/>
            <person name="Nierman W.C."/>
            <person name="Sogaard-Andersen L."/>
        </authorList>
    </citation>
    <scope>NUCLEOTIDE SEQUENCE [LARGE SCALE GENOMIC DNA]</scope>
    <source>
        <strain evidence="7 8">DW4/3-1</strain>
    </source>
</reference>
<proteinExistence type="predicted"/>
<dbReference type="Pfam" id="PF00069">
    <property type="entry name" value="Pkinase"/>
    <property type="match status" value="1"/>
</dbReference>
<dbReference type="GO" id="GO:0004674">
    <property type="term" value="F:protein serine/threonine kinase activity"/>
    <property type="evidence" value="ECO:0007669"/>
    <property type="project" value="UniProtKB-KW"/>
</dbReference>
<keyword evidence="7" id="KW-0723">Serine/threonine-protein kinase</keyword>
<organism evidence="7 8">
    <name type="scientific">Stigmatella aurantiaca (strain DW4/3-1)</name>
    <dbReference type="NCBI Taxonomy" id="378806"/>
    <lineage>
        <taxon>Bacteria</taxon>
        <taxon>Pseudomonadati</taxon>
        <taxon>Myxococcota</taxon>
        <taxon>Myxococcia</taxon>
        <taxon>Myxococcales</taxon>
        <taxon>Cystobacterineae</taxon>
        <taxon>Archangiaceae</taxon>
        <taxon>Stigmatella</taxon>
    </lineage>
</organism>
<dbReference type="InterPro" id="IPR011009">
    <property type="entry name" value="Kinase-like_dom_sf"/>
</dbReference>
<keyword evidence="4 5" id="KW-0067">ATP-binding</keyword>
<dbReference type="PANTHER" id="PTHR43289:SF6">
    <property type="entry name" value="SERINE_THREONINE-PROTEIN KINASE NEKL-3"/>
    <property type="match status" value="1"/>
</dbReference>
<evidence type="ECO:0000256" key="2">
    <source>
        <dbReference type="ARBA" id="ARBA00022741"/>
    </source>
</evidence>
<gene>
    <name evidence="7" type="ordered locus">STAUR_7797</name>
</gene>
<dbReference type="CDD" id="cd14014">
    <property type="entry name" value="STKc_PknB_like"/>
    <property type="match status" value="1"/>
</dbReference>
<dbReference type="Proteomes" id="UP000001351">
    <property type="component" value="Chromosome"/>
</dbReference>
<keyword evidence="8" id="KW-1185">Reference proteome</keyword>
<dbReference type="PROSITE" id="PS00108">
    <property type="entry name" value="PROTEIN_KINASE_ST"/>
    <property type="match status" value="1"/>
</dbReference>
<evidence type="ECO:0000256" key="4">
    <source>
        <dbReference type="ARBA" id="ARBA00022840"/>
    </source>
</evidence>
<accession>E3FLV3</accession>
<sequence length="339" mass="36349">MQEGDDDAGGLSYLGNPEAQTQLAVRAPTGTLLQGQVTPHPPVTPGARGPMPGQVIAGRYRVERWLGAGGTSTVHAATDLRTGAQVALKLLMASVDDTELVTRFRKEVDHVRVLEHPNIARVLDVGLDGQRHFLVVELLEGMDLKRLIASRRPSLAEALRWLTHATCALEHAHAHGVLHRDVKSPNLFITPTGILKLMDFGLAKSAHVDSSTTQGTVMGTPEYMAPEQVMGTPPASAATDLYSLGVVAYELVTGQLPFRHPQPVPLMFLQVQQAPAPPRTLCPHLPEAFERVILTLLAKPPQARFPSASALRGALKDLWPWVLSTAAQGRSVPAGSGAP</sequence>
<dbReference type="SUPFAM" id="SSF56112">
    <property type="entry name" value="Protein kinase-like (PK-like)"/>
    <property type="match status" value="1"/>
</dbReference>
<dbReference type="InterPro" id="IPR017441">
    <property type="entry name" value="Protein_kinase_ATP_BS"/>
</dbReference>
<dbReference type="PROSITE" id="PS00107">
    <property type="entry name" value="PROTEIN_KINASE_ATP"/>
    <property type="match status" value="1"/>
</dbReference>
<dbReference type="eggNOG" id="COG0515">
    <property type="taxonomic scope" value="Bacteria"/>
</dbReference>
<dbReference type="PANTHER" id="PTHR43289">
    <property type="entry name" value="MITOGEN-ACTIVATED PROTEIN KINASE KINASE KINASE 20-RELATED"/>
    <property type="match status" value="1"/>
</dbReference>
<evidence type="ECO:0000256" key="1">
    <source>
        <dbReference type="ARBA" id="ARBA00022679"/>
    </source>
</evidence>
<keyword evidence="1" id="KW-0808">Transferase</keyword>
<evidence type="ECO:0000313" key="7">
    <source>
        <dbReference type="EMBL" id="ADO75552.1"/>
    </source>
</evidence>
<dbReference type="Gene3D" id="1.10.510.10">
    <property type="entry name" value="Transferase(Phosphotransferase) domain 1"/>
    <property type="match status" value="1"/>
</dbReference>
<evidence type="ECO:0000256" key="3">
    <source>
        <dbReference type="ARBA" id="ARBA00022777"/>
    </source>
</evidence>
<dbReference type="InterPro" id="IPR008271">
    <property type="entry name" value="Ser/Thr_kinase_AS"/>
</dbReference>
<evidence type="ECO:0000256" key="5">
    <source>
        <dbReference type="PROSITE-ProRule" id="PRU10141"/>
    </source>
</evidence>
<dbReference type="AlphaFoldDB" id="E3FLV3"/>
<dbReference type="InterPro" id="IPR000719">
    <property type="entry name" value="Prot_kinase_dom"/>
</dbReference>